<dbReference type="InterPro" id="IPR035209">
    <property type="entry name" value="FLO/LFY_C"/>
</dbReference>
<feature type="domain" description="Floricaula/leafy DNA-binding C-terminal" evidence="12">
    <location>
        <begin position="311"/>
        <end position="471"/>
    </location>
</feature>
<dbReference type="AlphaFoldDB" id="W8EHH9"/>
<evidence type="ECO:0000259" key="11">
    <source>
        <dbReference type="Pfam" id="PF01698"/>
    </source>
</evidence>
<dbReference type="GO" id="GO:0005634">
    <property type="term" value="C:nucleus"/>
    <property type="evidence" value="ECO:0007669"/>
    <property type="project" value="UniProtKB-SubCell"/>
</dbReference>
<feature type="domain" description="Floricaula/Leafy protein SAM" evidence="11">
    <location>
        <begin position="164"/>
        <end position="237"/>
    </location>
</feature>
<dbReference type="InterPro" id="IPR038276">
    <property type="entry name" value="Floricaula/leafy_C_sf"/>
</dbReference>
<evidence type="ECO:0000256" key="5">
    <source>
        <dbReference type="ARBA" id="ARBA00023125"/>
    </source>
</evidence>
<name>W8EHH9_9VIRI</name>
<evidence type="ECO:0000256" key="2">
    <source>
        <dbReference type="ARBA" id="ARBA00009383"/>
    </source>
</evidence>
<dbReference type="GO" id="GO:0006355">
    <property type="term" value="P:regulation of DNA-templated transcription"/>
    <property type="evidence" value="ECO:0007669"/>
    <property type="project" value="UniProtKB-UniRule"/>
</dbReference>
<comment type="subcellular location">
    <subcellularLocation>
        <location evidence="1 9">Nucleus</location>
    </subcellularLocation>
</comment>
<keyword evidence="4 9" id="KW-0805">Transcription regulation</keyword>
<dbReference type="InterPro" id="IPR002910">
    <property type="entry name" value="FLO_LFY"/>
</dbReference>
<evidence type="ECO:0000256" key="7">
    <source>
        <dbReference type="ARBA" id="ARBA00023163"/>
    </source>
</evidence>
<dbReference type="SMR" id="W8EHH9"/>
<protein>
    <recommendedName>
        <fullName evidence="9">Floricaula/leafy-like transcription factor</fullName>
    </recommendedName>
</protein>
<organism evidence="13">
    <name type="scientific">Klebsormidium subtile</name>
    <dbReference type="NCBI Taxonomy" id="937591"/>
    <lineage>
        <taxon>Eukaryota</taxon>
        <taxon>Viridiplantae</taxon>
        <taxon>Streptophyta</taxon>
        <taxon>Klebsormidiophyceae</taxon>
        <taxon>Klebsormidiales</taxon>
        <taxon>Klebsormidiaceae</taxon>
        <taxon>Klebsormidium</taxon>
    </lineage>
</organism>
<dbReference type="EMBL" id="KF269535">
    <property type="protein sequence ID" value="AHJ90707.1"/>
    <property type="molecule type" value="mRNA"/>
</dbReference>
<feature type="region of interest" description="Disordered" evidence="10">
    <location>
        <begin position="276"/>
        <end position="321"/>
    </location>
</feature>
<accession>W8EHH9</accession>
<dbReference type="Gene3D" id="1.10.4180.10">
    <property type="entry name" value="Protein LEAFY"/>
    <property type="match status" value="1"/>
</dbReference>
<dbReference type="GO" id="GO:0003677">
    <property type="term" value="F:DNA binding"/>
    <property type="evidence" value="ECO:0007669"/>
    <property type="project" value="UniProtKB-UniRule"/>
</dbReference>
<proteinExistence type="evidence at transcript level"/>
<evidence type="ECO:0000256" key="4">
    <source>
        <dbReference type="ARBA" id="ARBA00023015"/>
    </source>
</evidence>
<dbReference type="Pfam" id="PF01698">
    <property type="entry name" value="SAM_LFY"/>
    <property type="match status" value="1"/>
</dbReference>
<evidence type="ECO:0000256" key="9">
    <source>
        <dbReference type="RuleBase" id="RU366064"/>
    </source>
</evidence>
<dbReference type="PANTHER" id="PTHR36079">
    <property type="entry name" value="PROTEIN LEAFY"/>
    <property type="match status" value="1"/>
</dbReference>
<dbReference type="PANTHER" id="PTHR36079:SF1">
    <property type="entry name" value="PROTEIN LEAFY"/>
    <property type="match status" value="1"/>
</dbReference>
<evidence type="ECO:0000256" key="1">
    <source>
        <dbReference type="ARBA" id="ARBA00004123"/>
    </source>
</evidence>
<evidence type="ECO:0000259" key="12">
    <source>
        <dbReference type="Pfam" id="PF17538"/>
    </source>
</evidence>
<keyword evidence="8 9" id="KW-0539">Nucleus</keyword>
<evidence type="ECO:0000256" key="3">
    <source>
        <dbReference type="ARBA" id="ARBA00022473"/>
    </source>
</evidence>
<comment type="similarity">
    <text evidence="2 9">Belongs to the FLO/LFY family.</text>
</comment>
<dbReference type="Pfam" id="PF17538">
    <property type="entry name" value="C_LFY_FLO"/>
    <property type="match status" value="1"/>
</dbReference>
<evidence type="ECO:0000313" key="13">
    <source>
        <dbReference type="EMBL" id="AHJ90707.1"/>
    </source>
</evidence>
<keyword evidence="6 9" id="KW-0010">Activator</keyword>
<keyword evidence="3" id="KW-0217">Developmental protein</keyword>
<evidence type="ECO:0000256" key="10">
    <source>
        <dbReference type="SAM" id="MobiDB-lite"/>
    </source>
</evidence>
<sequence length="495" mass="55212">MQGHGLAGYRDQDSLQQSLDISSQSFHRESLRDQAYFQNVLQSSLQSHALQSQSLQSLQNHGLQSHSLQNNSLQSHSLQSHGGLQSQTLQAMGLQAPEAQNLGIANQGAHNPTAYLSQENPILPHSFNHQFQVQQAGGLSSQQHLPQQTQQVASVAEQFDDSRVMNDLLKDYGVREHTISRMEEEGFNLNTLLSMNDEEVAEAIKMMISECGINFLVGERFGVKMACRSGRKWLEEKRALLENPPAPAPPKKRKRLDGKASQGVSEHVLASLVNGGLENESEEADEETVQKQSELSGRDKSKTTPKKKKGEGDEATSRGPAFQVTAFGEEGHGKKQGLDYLFELYGEAGRILEDIRAQERATGKKPSAKVNNLVYRYAKQRGMGFINKPKMRQYLHCYALHCLDVGTSNAIRMTCRDRNKTLQAWAECCYEPLLQMARVRGYNLESLFQLSPALAIWNVPKQLEKLCEEEKDRLGELGSGQLDQQPLPPPHRQGA</sequence>
<comment type="function">
    <text evidence="9">Probable transcription factor.</text>
</comment>
<keyword evidence="7 9" id="KW-0804">Transcription</keyword>
<dbReference type="InterPro" id="IPR035079">
    <property type="entry name" value="LFY_SAM"/>
</dbReference>
<keyword evidence="5 9" id="KW-0238">DNA-binding</keyword>
<evidence type="ECO:0000256" key="6">
    <source>
        <dbReference type="ARBA" id="ARBA00023159"/>
    </source>
</evidence>
<evidence type="ECO:0000256" key="8">
    <source>
        <dbReference type="ARBA" id="ARBA00023242"/>
    </source>
</evidence>
<feature type="region of interest" description="Disordered" evidence="10">
    <location>
        <begin position="238"/>
        <end position="263"/>
    </location>
</feature>
<reference evidence="13" key="1">
    <citation type="journal article" date="2014" name="Science">
        <title>A promiscuous intermediate underlies the evolution of LEAFY DNA binding specificity.</title>
        <authorList>
            <person name="Sayou C."/>
            <person name="Monniaux M."/>
            <person name="Nanao M.H."/>
            <person name="Moyroud E."/>
            <person name="Brockington S.F."/>
            <person name="Thevenon E."/>
            <person name="Chahtane H."/>
            <person name="Warthmann N."/>
            <person name="Melkonian M."/>
            <person name="Zhang Y."/>
            <person name="Wong G.K."/>
            <person name="Weigel D."/>
            <person name="Parcy F."/>
            <person name="Dumas R."/>
        </authorList>
    </citation>
    <scope>NUCLEOTIDE SEQUENCE</scope>
</reference>